<feature type="transmembrane region" description="Helical" evidence="1">
    <location>
        <begin position="155"/>
        <end position="175"/>
    </location>
</feature>
<feature type="transmembrane region" description="Helical" evidence="1">
    <location>
        <begin position="7"/>
        <end position="27"/>
    </location>
</feature>
<name>A0ABS1TCI4_9CLOT</name>
<dbReference type="EMBL" id="JAESWC010000009">
    <property type="protein sequence ID" value="MBL4937066.1"/>
    <property type="molecule type" value="Genomic_DNA"/>
</dbReference>
<feature type="transmembrane region" description="Helical" evidence="1">
    <location>
        <begin position="195"/>
        <end position="220"/>
    </location>
</feature>
<keyword evidence="1" id="KW-0472">Membrane</keyword>
<feature type="transmembrane region" description="Helical" evidence="1">
    <location>
        <begin position="227"/>
        <end position="254"/>
    </location>
</feature>
<sequence length="290" mass="31990">MKYKRTISLLIGCIIILSVFASLVGIFSNAGSGVRQIESFRGETIKIYGKGLYSNDSVAVAAQGIAQDIITVALGIPLIIVSLYRALKDSLRGRLLLTGTLGYFLYTYISYVFLWMYNPMFIVYVMLISASFFAFTLLMMSFDIKNLSSLFNKKLPVKFLGGFQIFFAAALWLLWMGKIIPTITNGAVPVGLEHYTTLVIQGLDLGFIVPIALLSGVLLIKRKPFGYLLSSVIIMKGFTMGAALTAMIISQYIAGVSMGIIEIIMFPMFSLVIFYCMILLLKNINGKGYA</sequence>
<keyword evidence="3" id="KW-1185">Reference proteome</keyword>
<evidence type="ECO:0000313" key="2">
    <source>
        <dbReference type="EMBL" id="MBL4937066.1"/>
    </source>
</evidence>
<keyword evidence="1" id="KW-1133">Transmembrane helix</keyword>
<protein>
    <submittedName>
        <fullName evidence="2">Uncharacterized protein</fullName>
    </submittedName>
</protein>
<feature type="transmembrane region" description="Helical" evidence="1">
    <location>
        <begin position="95"/>
        <end position="115"/>
    </location>
</feature>
<comment type="caution">
    <text evidence="2">The sequence shown here is derived from an EMBL/GenBank/DDBJ whole genome shotgun (WGS) entry which is preliminary data.</text>
</comment>
<dbReference type="Proteomes" id="UP000632377">
    <property type="component" value="Unassembled WGS sequence"/>
</dbReference>
<feature type="transmembrane region" description="Helical" evidence="1">
    <location>
        <begin position="260"/>
        <end position="281"/>
    </location>
</feature>
<reference evidence="2 3" key="1">
    <citation type="submission" date="2021-01" db="EMBL/GenBank/DDBJ databases">
        <title>Genome public.</title>
        <authorList>
            <person name="Liu C."/>
            <person name="Sun Q."/>
        </authorList>
    </citation>
    <scope>NUCLEOTIDE SEQUENCE [LARGE SCALE GENOMIC DNA]</scope>
    <source>
        <strain evidence="2 3">YIM B02515</strain>
    </source>
</reference>
<evidence type="ECO:0000313" key="3">
    <source>
        <dbReference type="Proteomes" id="UP000632377"/>
    </source>
</evidence>
<gene>
    <name evidence="2" type="ORF">JK636_15030</name>
</gene>
<accession>A0ABS1TCI4</accession>
<proteinExistence type="predicted"/>
<evidence type="ECO:0000256" key="1">
    <source>
        <dbReference type="SAM" id="Phobius"/>
    </source>
</evidence>
<feature type="transmembrane region" description="Helical" evidence="1">
    <location>
        <begin position="60"/>
        <end position="83"/>
    </location>
</feature>
<dbReference type="RefSeq" id="WP_202749821.1">
    <property type="nucleotide sequence ID" value="NZ_JAESWC010000009.1"/>
</dbReference>
<keyword evidence="1" id="KW-0812">Transmembrane</keyword>
<organism evidence="2 3">
    <name type="scientific">Clostridium rhizosphaerae</name>
    <dbReference type="NCBI Taxonomy" id="2803861"/>
    <lineage>
        <taxon>Bacteria</taxon>
        <taxon>Bacillati</taxon>
        <taxon>Bacillota</taxon>
        <taxon>Clostridia</taxon>
        <taxon>Eubacteriales</taxon>
        <taxon>Clostridiaceae</taxon>
        <taxon>Clostridium</taxon>
    </lineage>
</organism>
<feature type="transmembrane region" description="Helical" evidence="1">
    <location>
        <begin position="121"/>
        <end position="143"/>
    </location>
</feature>